<dbReference type="AlphaFoldDB" id="A0A0C2MJT5"/>
<protein>
    <submittedName>
        <fullName evidence="1">Uncharacterized protein</fullName>
    </submittedName>
</protein>
<dbReference type="EMBL" id="JWZT01005183">
    <property type="protein sequence ID" value="KII61901.1"/>
    <property type="molecule type" value="Genomic_DNA"/>
</dbReference>
<evidence type="ECO:0000313" key="1">
    <source>
        <dbReference type="EMBL" id="KII61901.1"/>
    </source>
</evidence>
<organism evidence="1 2">
    <name type="scientific">Thelohanellus kitauei</name>
    <name type="common">Myxosporean</name>
    <dbReference type="NCBI Taxonomy" id="669202"/>
    <lineage>
        <taxon>Eukaryota</taxon>
        <taxon>Metazoa</taxon>
        <taxon>Cnidaria</taxon>
        <taxon>Myxozoa</taxon>
        <taxon>Myxosporea</taxon>
        <taxon>Bivalvulida</taxon>
        <taxon>Platysporina</taxon>
        <taxon>Myxobolidae</taxon>
        <taxon>Thelohanellus</taxon>
    </lineage>
</organism>
<name>A0A0C2MJT5_THEKT</name>
<reference evidence="1 2" key="1">
    <citation type="journal article" date="2014" name="Genome Biol. Evol.">
        <title>The genome of the myxosporean Thelohanellus kitauei shows adaptations to nutrient acquisition within its fish host.</title>
        <authorList>
            <person name="Yang Y."/>
            <person name="Xiong J."/>
            <person name="Zhou Z."/>
            <person name="Huo F."/>
            <person name="Miao W."/>
            <person name="Ran C."/>
            <person name="Liu Y."/>
            <person name="Zhang J."/>
            <person name="Feng J."/>
            <person name="Wang M."/>
            <person name="Wang M."/>
            <person name="Wang L."/>
            <person name="Yao B."/>
        </authorList>
    </citation>
    <scope>NUCLEOTIDE SEQUENCE [LARGE SCALE GENOMIC DNA]</scope>
    <source>
        <strain evidence="1">Wuqing</strain>
    </source>
</reference>
<gene>
    <name evidence="1" type="ORF">RF11_15445</name>
</gene>
<dbReference type="Proteomes" id="UP000031668">
    <property type="component" value="Unassembled WGS sequence"/>
</dbReference>
<accession>A0A0C2MJT5</accession>
<sequence length="116" mass="13817">MVVDRHTLLMIEIRKTNFFEYTCVNLADTGNRFKAILYEYPCITSTTFNEHSTKNRHLDLLQNSRLYPLKLREVKKEFKPLEELRNISTLNSPWTPVCIWFQKLLEADYSVMIITD</sequence>
<comment type="caution">
    <text evidence="1">The sequence shown here is derived from an EMBL/GenBank/DDBJ whole genome shotgun (WGS) entry which is preliminary data.</text>
</comment>
<evidence type="ECO:0000313" key="2">
    <source>
        <dbReference type="Proteomes" id="UP000031668"/>
    </source>
</evidence>
<proteinExistence type="predicted"/>
<keyword evidence="2" id="KW-1185">Reference proteome</keyword>